<evidence type="ECO:0000256" key="2">
    <source>
        <dbReference type="ARBA" id="ARBA00023315"/>
    </source>
</evidence>
<dbReference type="Gene3D" id="3.40.630.10">
    <property type="entry name" value="Zn peptidases"/>
    <property type="match status" value="1"/>
</dbReference>
<keyword evidence="3" id="KW-0472">Membrane</keyword>
<dbReference type="GO" id="GO:0016603">
    <property type="term" value="F:glutaminyl-peptide cyclotransferase activity"/>
    <property type="evidence" value="ECO:0007669"/>
    <property type="project" value="TreeGrafter"/>
</dbReference>
<dbReference type="EMBL" id="MK072222">
    <property type="protein sequence ID" value="AYV80278.1"/>
    <property type="molecule type" value="Genomic_DNA"/>
</dbReference>
<evidence type="ECO:0000256" key="1">
    <source>
        <dbReference type="ARBA" id="ARBA00022679"/>
    </source>
</evidence>
<protein>
    <submittedName>
        <fullName evidence="5">Glutaminyl peptide cyclotransferase</fullName>
    </submittedName>
</protein>
<keyword evidence="3" id="KW-1133">Transmembrane helix</keyword>
<gene>
    <name evidence="5" type="ORF">Gaeavirus24_6</name>
</gene>
<dbReference type="PANTHER" id="PTHR12283:SF6">
    <property type="entry name" value="GLUTAMINYL-PEPTIDE CYCLOTRANSFERASE-RELATED"/>
    <property type="match status" value="1"/>
</dbReference>
<feature type="transmembrane region" description="Helical" evidence="3">
    <location>
        <begin position="16"/>
        <end position="34"/>
    </location>
</feature>
<evidence type="ECO:0000313" key="5">
    <source>
        <dbReference type="EMBL" id="AYV80278.1"/>
    </source>
</evidence>
<dbReference type="PANTHER" id="PTHR12283">
    <property type="entry name" value="GLUTAMINYL-PEPTIDE CYCLOTRANSFERASE"/>
    <property type="match status" value="1"/>
</dbReference>
<dbReference type="SUPFAM" id="SSF53187">
    <property type="entry name" value="Zn-dependent exopeptidases"/>
    <property type="match status" value="1"/>
</dbReference>
<accession>A0A3G4ZZE7</accession>
<dbReference type="InterPro" id="IPR040234">
    <property type="entry name" value="QC/QCL"/>
</dbReference>
<dbReference type="GO" id="GO:0008270">
    <property type="term" value="F:zinc ion binding"/>
    <property type="evidence" value="ECO:0007669"/>
    <property type="project" value="TreeGrafter"/>
</dbReference>
<keyword evidence="3" id="KW-0812">Transmembrane</keyword>
<dbReference type="InterPro" id="IPR007484">
    <property type="entry name" value="Peptidase_M28"/>
</dbReference>
<evidence type="ECO:0000259" key="4">
    <source>
        <dbReference type="Pfam" id="PF04389"/>
    </source>
</evidence>
<dbReference type="Pfam" id="PF04389">
    <property type="entry name" value="Peptidase_M28"/>
    <property type="match status" value="1"/>
</dbReference>
<name>A0A3G4ZZE7_9VIRU</name>
<keyword evidence="1 5" id="KW-0808">Transferase</keyword>
<sequence>MNIDPIIEFVKNNMEIILICIIYVCLLISMYSPIPENFNNYPQETSNYPQETSNLTQETINYAQGNYSQENINYAQQTIDMDTIKNNTQSIAVYRPAGSEALHKIKRFVISQLQTIPGIKVEEQELSRTINGKIYSFTNIIGKFPNSSGITLAAHIDSPFVESPAATDAATSICIIIEIATKLAALGLYVDIVFFDGEEAVDGIWFDETSLSGSTYYVKNLDIIPKQVILLDLIGGDAQKNKIYGYNDNPSSHPVIKELTYINTQLYPQYQIFSAEISNVKVQDDTTPFRKRGIPATNLIPSTFPIQHHTANDTVQNINWKYVEVVSNVLFEYLKVHIRDGN</sequence>
<reference evidence="5" key="1">
    <citation type="submission" date="2018-10" db="EMBL/GenBank/DDBJ databases">
        <title>Hidden diversity of soil giant viruses.</title>
        <authorList>
            <person name="Schulz F."/>
            <person name="Alteio L."/>
            <person name="Goudeau D."/>
            <person name="Ryan E.M."/>
            <person name="Malmstrom R.R."/>
            <person name="Blanchard J."/>
            <person name="Woyke T."/>
        </authorList>
    </citation>
    <scope>NUCLEOTIDE SEQUENCE</scope>
    <source>
        <strain evidence="5">GAV1</strain>
    </source>
</reference>
<evidence type="ECO:0000256" key="3">
    <source>
        <dbReference type="SAM" id="Phobius"/>
    </source>
</evidence>
<organism evidence="5">
    <name type="scientific">Gaeavirus sp</name>
    <dbReference type="NCBI Taxonomy" id="2487767"/>
    <lineage>
        <taxon>Viruses</taxon>
        <taxon>Varidnaviria</taxon>
        <taxon>Bamfordvirae</taxon>
        <taxon>Nucleocytoviricota</taxon>
        <taxon>Megaviricetes</taxon>
        <taxon>Imitervirales</taxon>
        <taxon>Mimiviridae</taxon>
        <taxon>Klosneuvirinae</taxon>
    </lineage>
</organism>
<proteinExistence type="predicted"/>
<keyword evidence="2" id="KW-0012">Acyltransferase</keyword>
<feature type="domain" description="Peptidase M28" evidence="4">
    <location>
        <begin position="139"/>
        <end position="332"/>
    </location>
</feature>